<feature type="disulfide bond" evidence="13">
    <location>
        <begin position="1232"/>
        <end position="1250"/>
    </location>
</feature>
<evidence type="ECO:0000256" key="8">
    <source>
        <dbReference type="ARBA" id="ARBA00023157"/>
    </source>
</evidence>
<accession>A0A7R9A933</accession>
<comment type="subcellular location">
    <subcellularLocation>
        <location evidence="1">Cell membrane</location>
        <topology evidence="1">Single-pass type I membrane protein</topology>
    </subcellularLocation>
    <subcellularLocation>
        <location evidence="12">Membrane</location>
        <location evidence="12">Coated pit</location>
    </subcellularLocation>
</comment>
<name>A0A7R9A933_9CRUS</name>
<evidence type="ECO:0000256" key="5">
    <source>
        <dbReference type="ARBA" id="ARBA00022729"/>
    </source>
</evidence>
<proteinExistence type="predicted"/>
<feature type="repeat" description="LDL-receptor class B" evidence="14">
    <location>
        <begin position="696"/>
        <end position="738"/>
    </location>
</feature>
<dbReference type="Gene3D" id="2.120.10.30">
    <property type="entry name" value="TolB, C-terminal domain"/>
    <property type="match status" value="4"/>
</dbReference>
<dbReference type="GO" id="GO:0006897">
    <property type="term" value="P:endocytosis"/>
    <property type="evidence" value="ECO:0007669"/>
    <property type="project" value="UniProtKB-KW"/>
</dbReference>
<feature type="domain" description="EGF-like" evidence="17">
    <location>
        <begin position="1143"/>
        <end position="1182"/>
    </location>
</feature>
<dbReference type="InterPro" id="IPR011042">
    <property type="entry name" value="6-blade_b-propeller_TolB-like"/>
</dbReference>
<dbReference type="GO" id="GO:0005886">
    <property type="term" value="C:plasma membrane"/>
    <property type="evidence" value="ECO:0007669"/>
    <property type="project" value="UniProtKB-SubCell"/>
</dbReference>
<dbReference type="SUPFAM" id="SSF63825">
    <property type="entry name" value="YWTD domain"/>
    <property type="match status" value="4"/>
</dbReference>
<evidence type="ECO:0000256" key="15">
    <source>
        <dbReference type="SAM" id="MobiDB-lite"/>
    </source>
</evidence>
<keyword evidence="3" id="KW-0245">EGF-like domain</keyword>
<keyword evidence="5" id="KW-0732">Signal</keyword>
<dbReference type="SUPFAM" id="SSF57184">
    <property type="entry name" value="Growth factor receptor domain"/>
    <property type="match status" value="1"/>
</dbReference>
<evidence type="ECO:0000256" key="1">
    <source>
        <dbReference type="ARBA" id="ARBA00004251"/>
    </source>
</evidence>
<feature type="repeat" description="LDL-receptor class B" evidence="14">
    <location>
        <begin position="462"/>
        <end position="505"/>
    </location>
</feature>
<keyword evidence="16" id="KW-1133">Transmembrane helix</keyword>
<feature type="repeat" description="LDL-receptor class B" evidence="14">
    <location>
        <begin position="965"/>
        <end position="1007"/>
    </location>
</feature>
<feature type="repeat" description="LDL-receptor class B" evidence="14">
    <location>
        <begin position="506"/>
        <end position="548"/>
    </location>
</feature>
<gene>
    <name evidence="18" type="ORF">DSTB1V02_LOCUS9537</name>
</gene>
<feature type="disulfide bond" evidence="13">
    <location>
        <begin position="1244"/>
        <end position="1259"/>
    </location>
</feature>
<evidence type="ECO:0000313" key="18">
    <source>
        <dbReference type="EMBL" id="CAD7249750.1"/>
    </source>
</evidence>
<dbReference type="InterPro" id="IPR002172">
    <property type="entry name" value="LDrepeatLR_classA_rpt"/>
</dbReference>
<keyword evidence="7 16" id="KW-0472">Membrane</keyword>
<dbReference type="SMART" id="SM00135">
    <property type="entry name" value="LY"/>
    <property type="match status" value="20"/>
</dbReference>
<evidence type="ECO:0000256" key="7">
    <source>
        <dbReference type="ARBA" id="ARBA00023136"/>
    </source>
</evidence>
<dbReference type="PROSITE" id="PS50068">
    <property type="entry name" value="LDLRA_2"/>
    <property type="match status" value="3"/>
</dbReference>
<evidence type="ECO:0000256" key="6">
    <source>
        <dbReference type="ARBA" id="ARBA00022737"/>
    </source>
</evidence>
<dbReference type="InterPro" id="IPR000033">
    <property type="entry name" value="LDLR_classB_rpt"/>
</dbReference>
<comment type="caution">
    <text evidence="13">Lacks conserved residue(s) required for the propagation of feature annotation.</text>
</comment>
<organism evidence="18">
    <name type="scientific">Darwinula stevensoni</name>
    <dbReference type="NCBI Taxonomy" id="69355"/>
    <lineage>
        <taxon>Eukaryota</taxon>
        <taxon>Metazoa</taxon>
        <taxon>Ecdysozoa</taxon>
        <taxon>Arthropoda</taxon>
        <taxon>Crustacea</taxon>
        <taxon>Oligostraca</taxon>
        <taxon>Ostracoda</taxon>
        <taxon>Podocopa</taxon>
        <taxon>Podocopida</taxon>
        <taxon>Darwinulocopina</taxon>
        <taxon>Darwinuloidea</taxon>
        <taxon>Darwinulidae</taxon>
        <taxon>Darwinula</taxon>
    </lineage>
</organism>
<keyword evidence="19" id="KW-1185">Reference proteome</keyword>
<feature type="disulfide bond" evidence="13">
    <location>
        <begin position="1207"/>
        <end position="1222"/>
    </location>
</feature>
<dbReference type="Pfam" id="PF24468">
    <property type="entry name" value="EGF_LRP2"/>
    <property type="match status" value="1"/>
</dbReference>
<keyword evidence="2" id="KW-1003">Cell membrane</keyword>
<evidence type="ECO:0000256" key="12">
    <source>
        <dbReference type="ARBA" id="ARBA00037878"/>
    </source>
</evidence>
<keyword evidence="9" id="KW-0675">Receptor</keyword>
<dbReference type="CDD" id="cd00112">
    <property type="entry name" value="LDLa"/>
    <property type="match status" value="3"/>
</dbReference>
<dbReference type="Gene3D" id="4.10.400.10">
    <property type="entry name" value="Low-density Lipoprotein Receptor"/>
    <property type="match status" value="3"/>
</dbReference>
<dbReference type="OrthoDB" id="72419at2759"/>
<dbReference type="InterPro" id="IPR023415">
    <property type="entry name" value="LDLR_class-A_CS"/>
</dbReference>
<feature type="repeat" description="LDL-receptor class B" evidence="14">
    <location>
        <begin position="376"/>
        <end position="418"/>
    </location>
</feature>
<evidence type="ECO:0000256" key="10">
    <source>
        <dbReference type="ARBA" id="ARBA00023176"/>
    </source>
</evidence>
<dbReference type="EMBL" id="CAJPEV010002470">
    <property type="protein sequence ID" value="CAG0897008.1"/>
    <property type="molecule type" value="Genomic_DNA"/>
</dbReference>
<protein>
    <recommendedName>
        <fullName evidence="17">EGF-like domain-containing protein</fullName>
    </recommendedName>
</protein>
<dbReference type="PROSITE" id="PS01209">
    <property type="entry name" value="LDLRA_1"/>
    <property type="match status" value="3"/>
</dbReference>
<evidence type="ECO:0000256" key="14">
    <source>
        <dbReference type="PROSITE-ProRule" id="PRU00461"/>
    </source>
</evidence>
<dbReference type="PRINTS" id="PR00261">
    <property type="entry name" value="LDLRECEPTOR"/>
</dbReference>
<dbReference type="InterPro" id="IPR056588">
    <property type="entry name" value="EGF_LRP2"/>
</dbReference>
<evidence type="ECO:0000259" key="17">
    <source>
        <dbReference type="SMART" id="SM00181"/>
    </source>
</evidence>
<feature type="domain" description="EGF-like" evidence="17">
    <location>
        <begin position="829"/>
        <end position="874"/>
    </location>
</feature>
<dbReference type="InterPro" id="IPR036055">
    <property type="entry name" value="LDL_receptor-like_sf"/>
</dbReference>
<dbReference type="PANTHER" id="PTHR46513">
    <property type="entry name" value="VITELLOGENIN RECEPTOR-LIKE PROTEIN-RELATED-RELATED"/>
    <property type="match status" value="1"/>
</dbReference>
<dbReference type="FunFam" id="2.120.10.30:FF:000241">
    <property type="entry name" value="Low-density lipoprotein receptor-related protein 6"/>
    <property type="match status" value="2"/>
</dbReference>
<dbReference type="InterPro" id="IPR009030">
    <property type="entry name" value="Growth_fac_rcpt_cys_sf"/>
</dbReference>
<dbReference type="SUPFAM" id="SSF57424">
    <property type="entry name" value="LDL receptor-like module"/>
    <property type="match status" value="3"/>
</dbReference>
<feature type="repeat" description="LDL-receptor class B" evidence="14">
    <location>
        <begin position="419"/>
        <end position="461"/>
    </location>
</feature>
<dbReference type="PROSITE" id="PS51120">
    <property type="entry name" value="LDLRB"/>
    <property type="match status" value="13"/>
</dbReference>
<feature type="region of interest" description="Disordered" evidence="15">
    <location>
        <begin position="1486"/>
        <end position="1506"/>
    </location>
</feature>
<feature type="transmembrane region" description="Helical" evidence="16">
    <location>
        <begin position="1317"/>
        <end position="1336"/>
    </location>
</feature>
<dbReference type="SMART" id="SM00181">
    <property type="entry name" value="EGF"/>
    <property type="match status" value="3"/>
</dbReference>
<reference evidence="18" key="1">
    <citation type="submission" date="2020-11" db="EMBL/GenBank/DDBJ databases">
        <authorList>
            <person name="Tran Van P."/>
        </authorList>
    </citation>
    <scope>NUCLEOTIDE SEQUENCE</scope>
</reference>
<feature type="disulfide bond" evidence="13">
    <location>
        <begin position="1225"/>
        <end position="1237"/>
    </location>
</feature>
<feature type="repeat" description="LDL-receptor class B" evidence="14">
    <location>
        <begin position="610"/>
        <end position="652"/>
    </location>
</feature>
<dbReference type="Pfam" id="PF00057">
    <property type="entry name" value="Ldl_recept_a"/>
    <property type="match status" value="2"/>
</dbReference>
<feature type="domain" description="EGF-like" evidence="17">
    <location>
        <begin position="290"/>
        <end position="328"/>
    </location>
</feature>
<evidence type="ECO:0000313" key="19">
    <source>
        <dbReference type="Proteomes" id="UP000677054"/>
    </source>
</evidence>
<dbReference type="InterPro" id="IPR050778">
    <property type="entry name" value="Cueball_EGF_LRP_Nidogen"/>
</dbReference>
<evidence type="ECO:0000256" key="2">
    <source>
        <dbReference type="ARBA" id="ARBA00022475"/>
    </source>
</evidence>
<feature type="region of interest" description="Disordered" evidence="15">
    <location>
        <begin position="1397"/>
        <end position="1446"/>
    </location>
</feature>
<evidence type="ECO:0000256" key="13">
    <source>
        <dbReference type="PROSITE-ProRule" id="PRU00124"/>
    </source>
</evidence>
<feature type="region of interest" description="Disordered" evidence="15">
    <location>
        <begin position="1511"/>
        <end position="1530"/>
    </location>
</feature>
<dbReference type="PANTHER" id="PTHR46513:SF41">
    <property type="entry name" value="LOW-DENSITY LIPOPROTEIN RECEPTOR-RELATED PROTEIN"/>
    <property type="match status" value="1"/>
</dbReference>
<dbReference type="FunFam" id="2.120.10.30:FF:000001">
    <property type="entry name" value="Low-density lipoprotein receptor-related protein 6"/>
    <property type="match status" value="1"/>
</dbReference>
<dbReference type="InterPro" id="IPR000742">
    <property type="entry name" value="EGF"/>
</dbReference>
<keyword evidence="11" id="KW-0325">Glycoprotein</keyword>
<dbReference type="EMBL" id="LR901987">
    <property type="protein sequence ID" value="CAD7249750.1"/>
    <property type="molecule type" value="Genomic_DNA"/>
</dbReference>
<keyword evidence="4" id="KW-0254">Endocytosis</keyword>
<feature type="repeat" description="LDL-receptor class B" evidence="14">
    <location>
        <begin position="153"/>
        <end position="198"/>
    </location>
</feature>
<dbReference type="Pfam" id="PF00058">
    <property type="entry name" value="Ldl_recept_b"/>
    <property type="match status" value="12"/>
</dbReference>
<feature type="compositionally biased region" description="Pro residues" evidence="15">
    <location>
        <begin position="1519"/>
        <end position="1530"/>
    </location>
</feature>
<feature type="repeat" description="LDL-receptor class B" evidence="14">
    <location>
        <begin position="653"/>
        <end position="695"/>
    </location>
</feature>
<evidence type="ECO:0000256" key="9">
    <source>
        <dbReference type="ARBA" id="ARBA00023170"/>
    </source>
</evidence>
<dbReference type="FunFam" id="2.120.10.30:FF:000008">
    <property type="entry name" value="Low-density lipoprotein receptor-related protein 4"/>
    <property type="match status" value="1"/>
</dbReference>
<dbReference type="Pfam" id="PF14670">
    <property type="entry name" value="FXa_inhibition"/>
    <property type="match status" value="1"/>
</dbReference>
<keyword evidence="16" id="KW-0812">Transmembrane</keyword>
<keyword evidence="10" id="KW-0168">Coated pit</keyword>
<feature type="compositionally biased region" description="Pro residues" evidence="15">
    <location>
        <begin position="1433"/>
        <end position="1442"/>
    </location>
</feature>
<evidence type="ECO:0000256" key="11">
    <source>
        <dbReference type="ARBA" id="ARBA00023180"/>
    </source>
</evidence>
<evidence type="ECO:0000256" key="16">
    <source>
        <dbReference type="SAM" id="Phobius"/>
    </source>
</evidence>
<dbReference type="Gene3D" id="2.10.25.10">
    <property type="entry name" value="Laminin"/>
    <property type="match status" value="1"/>
</dbReference>
<dbReference type="SMART" id="SM00192">
    <property type="entry name" value="LDLa"/>
    <property type="match status" value="3"/>
</dbReference>
<feature type="repeat" description="LDL-receptor class B" evidence="14">
    <location>
        <begin position="1051"/>
        <end position="1093"/>
    </location>
</feature>
<sequence>MMASLGRYCTVSVLCCWWLRGSPYLLFANRKDIRIIDAAKPRARSHVVVKDLEDAAALDFHYKKNLICWTEITLYLIRCTYLNGTEGTTQYTVVSGYVAPDGLAIDWINDKIYWSDVDAKRLEVANLDGSHRKVLSWEGHDQPRAIALVPHEGLMFWTDWGEEAKIERSGMNGDPATRQVIVKDDIFWPNGLTVDFEDHVLYWVDAQLKMISSVDFNGNNRQEITSKKLSHPFALTLYGDNLYWTDWQTSTIRTCPKQRCSKQKQLPGGSLSPMDIYVWEQDRQPWKDSPCQHNNGGCSHLCLAAPITPFFSCACPTGVQLLNSTTCANGPQELLLLVRRTDLRRISLDTPDYTAVVMPLHHIKHAIAIDYDSVERRFYWTDDEVRAISRAYLNGTGQEEIITTEVDHPDGVAIDWIARNIFWTDTGTDRIEVAHLNGSSRRILISDKLDEPRAIVVDPPGGLIYWTDWGANPKIERANMDGTERTQLIDTDLGWPNGMVVDTHSGRLFWGDAKTDKIEVAHLDGSHRQVLVKDQIPHTFGLTLLGDYLYWTDWQNRRVERVNHLTGQDRRVIIDQLPDLMGIKTYHNDLLIPVPGVKEAVALDFHIDENRIYWSDTSIRSISRAFVNGSQLEHIIEYGLQFPEGMAVDWIAGNIYWTDMGSIRIEVARLDGSSRRVLVWEDIQTPHSVTVDPRFGYMYWSDWGRVPRIERASMDGSGRAVLVNRVGRANSLTIDFADNRLFWTDLDVKRIESSDLDGKARRTVLSEDLHQPFSLAQYQDHIYWTDMESGSIERAHKITGENRTRIQYHLDLILDIDIYHASRQSGWNPCHPDNNGCSHLCLALPINVPLKETYLTTCACPTHYSLHSDNKTCISPKTFVVFSQKNSVSRLLMDTGDCPDLILPVGGLRNVQAIAVDGVNDVLFWVDKSATIRHAHQNGTHLGVLLPNPDLDHHPYDLAFDPYTQLLYWSCARKNIINVTRTDGSSIGVIVGSKGEKPRDLAIHHLKRLLFWLDVGSVGQLKRSLLDGSNITTIISDLPSPTDLVVDVEADLVFWGDAEKQSIELATIDGRDRKVLLEEGVLHPSSLALHGDYLYWIDKQQNLISRINRKTGKQRESVLTRLSHLSDIVAVEVIPQKIIQSTPCAPGAHSCSHLCIISDEGHSHRCACPRGMILSDDLKNCLQPPACSPDKFACDGGINCIPLSWRCDGVAECQDQSDELECSNCRPGFFQCKNGHCLENNLRCNGHADCEDESDEDCCGEGKWACGWPHRCLTQEQVCDGNNDCLDHSDETSDACKYRESAAIYLEATSTPVTTTVIVVSLSLIFLVVIFSVIYMRRTCMNINSSPEGEGLSVGLSSMRSARSKRSAVSGSETLTTSLTETTAAAAAGYTAVPTNHRHLHPSHIQSSSSYDRNHVTGASSSSSSGRYGVGPKVPPPSPATVPPSGCCSTQVHSYRHYKSRNRPPPPTPCSTDVCDESDCQVYDYDVYPPPPPTPRSHYFSIPSNCPPSPMTEKSYYNPLPPPPSPVHYD</sequence>
<feature type="repeat" description="LDL-receptor class B" evidence="14">
    <location>
        <begin position="739"/>
        <end position="781"/>
    </location>
</feature>
<feature type="repeat" description="LDL-receptor class B" evidence="14">
    <location>
        <begin position="110"/>
        <end position="152"/>
    </location>
</feature>
<evidence type="ECO:0000256" key="4">
    <source>
        <dbReference type="ARBA" id="ARBA00022583"/>
    </source>
</evidence>
<dbReference type="Proteomes" id="UP000677054">
    <property type="component" value="Unassembled WGS sequence"/>
</dbReference>
<feature type="repeat" description="LDL-receptor class B" evidence="14">
    <location>
        <begin position="199"/>
        <end position="241"/>
    </location>
</feature>
<keyword evidence="8 13" id="KW-1015">Disulfide bond</keyword>
<keyword evidence="6" id="KW-0677">Repeat</keyword>
<evidence type="ECO:0000256" key="3">
    <source>
        <dbReference type="ARBA" id="ARBA00022536"/>
    </source>
</evidence>